<dbReference type="Pfam" id="PF00109">
    <property type="entry name" value="ketoacyl-synt"/>
    <property type="match status" value="1"/>
</dbReference>
<dbReference type="Proteomes" id="UP000309174">
    <property type="component" value="Unassembled WGS sequence"/>
</dbReference>
<keyword evidence="2" id="KW-0597">Phosphoprotein</keyword>
<dbReference type="PANTHER" id="PTHR43074:SF1">
    <property type="entry name" value="BETA-KETOACYL SYNTHASE FAMILY PROTEIN-RELATED"/>
    <property type="match status" value="1"/>
</dbReference>
<dbReference type="SUPFAM" id="SSF47336">
    <property type="entry name" value="ACP-like"/>
    <property type="match status" value="1"/>
</dbReference>
<dbReference type="Pfam" id="PF08659">
    <property type="entry name" value="KR"/>
    <property type="match status" value="1"/>
</dbReference>
<dbReference type="Gene3D" id="3.40.50.720">
    <property type="entry name" value="NAD(P)-binding Rossmann-like Domain"/>
    <property type="match status" value="1"/>
</dbReference>
<keyword evidence="3" id="KW-0808">Transferase</keyword>
<evidence type="ECO:0000313" key="7">
    <source>
        <dbReference type="Proteomes" id="UP000309174"/>
    </source>
</evidence>
<feature type="domain" description="Ketosynthase family 3 (KS3)" evidence="5">
    <location>
        <begin position="664"/>
        <end position="1098"/>
    </location>
</feature>
<dbReference type="Pfam" id="PF00698">
    <property type="entry name" value="Acyl_transf_1"/>
    <property type="match status" value="1"/>
</dbReference>
<organism evidence="6 7">
    <name type="scientific">Actinomadura soli</name>
    <dbReference type="NCBI Taxonomy" id="2508997"/>
    <lineage>
        <taxon>Bacteria</taxon>
        <taxon>Bacillati</taxon>
        <taxon>Actinomycetota</taxon>
        <taxon>Actinomycetes</taxon>
        <taxon>Streptosporangiales</taxon>
        <taxon>Thermomonosporaceae</taxon>
        <taxon>Actinomadura</taxon>
    </lineage>
</organism>
<dbReference type="Gene3D" id="1.10.1200.10">
    <property type="entry name" value="ACP-like"/>
    <property type="match status" value="1"/>
</dbReference>
<evidence type="ECO:0000256" key="1">
    <source>
        <dbReference type="ARBA" id="ARBA00022450"/>
    </source>
</evidence>
<dbReference type="InterPro" id="IPR001227">
    <property type="entry name" value="Ac_transferase_dom_sf"/>
</dbReference>
<evidence type="ECO:0000256" key="2">
    <source>
        <dbReference type="ARBA" id="ARBA00022553"/>
    </source>
</evidence>
<dbReference type="Gene3D" id="3.20.20.70">
    <property type="entry name" value="Aldolase class I"/>
    <property type="match status" value="2"/>
</dbReference>
<dbReference type="InterPro" id="IPR014031">
    <property type="entry name" value="Ketoacyl_synth_C"/>
</dbReference>
<dbReference type="InterPro" id="IPR016035">
    <property type="entry name" value="Acyl_Trfase/lysoPLipase"/>
</dbReference>
<dbReference type="SUPFAM" id="SSF53901">
    <property type="entry name" value="Thiolase-like"/>
    <property type="match status" value="1"/>
</dbReference>
<dbReference type="Gene3D" id="3.40.47.10">
    <property type="match status" value="1"/>
</dbReference>
<dbReference type="InterPro" id="IPR020841">
    <property type="entry name" value="PKS_Beta-ketoAc_synthase_dom"/>
</dbReference>
<evidence type="ECO:0000313" key="6">
    <source>
        <dbReference type="EMBL" id="TMQ92251.1"/>
    </source>
</evidence>
<dbReference type="SUPFAM" id="SSF51412">
    <property type="entry name" value="Inosine monophosphate dehydrogenase (IMPDH)"/>
    <property type="match status" value="2"/>
</dbReference>
<dbReference type="SMART" id="SM00822">
    <property type="entry name" value="PKS_KR"/>
    <property type="match status" value="1"/>
</dbReference>
<dbReference type="InterPro" id="IPR016039">
    <property type="entry name" value="Thiolase-like"/>
</dbReference>
<dbReference type="OrthoDB" id="9778690at2"/>
<proteinExistence type="predicted"/>
<protein>
    <submittedName>
        <fullName evidence="6">SDR family NAD(P)-dependent oxidoreductase</fullName>
    </submittedName>
</protein>
<dbReference type="SMART" id="SM00825">
    <property type="entry name" value="PKS_KS"/>
    <property type="match status" value="1"/>
</dbReference>
<dbReference type="EMBL" id="VCKW01000168">
    <property type="protein sequence ID" value="TMQ92251.1"/>
    <property type="molecule type" value="Genomic_DNA"/>
</dbReference>
<gene>
    <name evidence="6" type="ORF">ETD83_27550</name>
</gene>
<keyword evidence="1" id="KW-0596">Phosphopantetheine</keyword>
<dbReference type="Gene3D" id="3.40.366.10">
    <property type="entry name" value="Malonyl-Coenzyme A Acyl Carrier Protein, domain 2"/>
    <property type="match status" value="1"/>
</dbReference>
<dbReference type="InterPro" id="IPR016036">
    <property type="entry name" value="Malonyl_transacylase_ACP-bd"/>
</dbReference>
<dbReference type="GO" id="GO:0016746">
    <property type="term" value="F:acyltransferase activity"/>
    <property type="evidence" value="ECO:0007669"/>
    <property type="project" value="InterPro"/>
</dbReference>
<dbReference type="SUPFAM" id="SSF52151">
    <property type="entry name" value="FabD/lysophospholipase-like"/>
    <property type="match status" value="1"/>
</dbReference>
<accession>A0A5C4J6G3</accession>
<keyword evidence="7" id="KW-1185">Reference proteome</keyword>
<dbReference type="CDD" id="cd00833">
    <property type="entry name" value="PKS"/>
    <property type="match status" value="1"/>
</dbReference>
<sequence length="2254" mass="232585">MAADKGDGLRAEVIGVTPFGRPVPHLAVAVARAGGVGVLDLGADRAPGLAALADVRRWWTGPFGVRVPAGCRIRPAEIPDAVRTVLVDAPALRSDDSLDVAGFARGRRLLVEVVDAAEAAAVIPVARGFTGDVGLIARGSEAGGRVGELTAFVLLQRLMADPSVDVPVYSAGGIGTHTAAAAVAGGAAGVVLDVQLALVREMDLPADVAAALAAMDGGETTVVHGHRVYTRPDLPEIDLAGLDPAQVNARLGATGLRSRLLPVGQDGPLAAALAGRHKTAGGVVQAVRDEIASHLRAAVRVEPLARGPEPVVMQGPMTQVSDGSAFAGAVAQDGGLPFLALALMDGDRVRALLRETSDRLGGRPWGVGILGFAPPDVRAAQLAAVCAAGPPYALIAGGLPAQAEPLEAAGISTYLHVPSPELLDRFLDEGARKFVFEGRECGGHVGPRASFPLWEAQVERLMAFGGDPGELSVMFAGGIHDERSAAMVAALAGPLAERGADVRVLMGTAYLFTSEAVAAGAILPGFQDTAVGCDGTALLETSPGHATRCARTPYVDVFADTRRELEQAGTPRQEVWRRLEKLNLGRLRVASKGLRRSVPVEPEVQRAEGMYMLGQVAALRSATTTVAALHEQVTSGATAFLAARADELGIAAARPVPAESKARPADVAIIGIGCVFPGARDTDAYWANIVGGADSVTEVTRWDPEIYYDPSGEGKTPSKWGGFLPDVPFDALAYGIPPNALGSIDPIQLLSLEVASRALKDAGYADRPFDRDRTSVFFGADGGNDLGAAYGMRAALPSYFGEVPAGLDEQLPRPTEDSFPGVLTNVIAGRIANRLDLGGANYTVDAACAASLAALDAACKDLLAGSSDMVLCGGADLHNGIQDYLLFASVGALSPAGRCAAFDASADGIALGEGVACVVLKRLADAERDGDRIYAVVKAVAGSSDGRSLGLTAPRAEGQRRALDRAYERAGVAPASVGLVEAHGTGTEVGDRTELATLRAAFADAAPGGVTLGSVKSQIGHTKCAAGLAGLIKTAYALHTGVLPGTLHLARPNAEWAPDGPFAFSGTARPWAARPADRYAGVSGFGFGGANFHAVLSGYDGAPEPVSGLAEWPAELFLIRGDDRDAARAGIDRLSALLQGRGEPRLRDLARTAAALEGPVQVAFAATGLDDLRRKLDLAAEFRPAPGVFLPSGDRGPGQVAFLFPGQGSQRPNMLADLFVAFPRLQRLLRLAGGRYAPAMFPPAAFSRAGTRRHQAEITDTRVAQPALGIAGLAVHRLLTALGVHPDLAAGHSYGELVALCAAGVVDDAGMVELSAARAEAILSAAGDDPGAMAAVSGSLRDVREALAGLSEIVIANHNAPRQVVISGTSAGLERAMPVLSAAGLAAQRVPVACAFHSPLVAAASADLRAALLRRDLRSPAFPVWANATAAPYDADPAELAATLAGQIAAPVRFVEQIEAMYDAGARTFVEAGPGRVLTGLVGAILGDRPHTAVSCDAPGENGLVRLLHALAELAAAGVPVDPLPLFAGRDARRLSAAPDVPGWVVNGHLVRTADGGYPAGALRPAERVPGLGPRGSQDAVLEYLRAGREMIAAQREVILRHLGATAPPAPEAPVPAAPRPAGPVPAPRPVQPGETVPEEAPRDVHATVVAVISARTGYPETMLDAALSLEADLSIDSIKRTVIFGDLADRLGLAAPERLGDVTTIGDLVASVRARIDGDAPQPVVPPQAIPAQVGVQDGAPLREGTGAFAASALPPASADQQVWPRSGNGTPHQIGADAPQDGQIVRQVLRVVELDALPVPPESGTVFAGRRFQLVDDGCGIALELADMLERLGAQARTPRTVDDDACDGLIHLAALRPGATGVLPGAYEGVRQALAGGLRWLVLAGGAGGTFGRRFDGGGVGDPAPGAGLRGLARTVAQEHPEVLVRALDVDTRDTPRVIAQRILAELLNADEPVVVGHEGDLRRGLTVVPAELDGDPQAPVGPDGVVLLTGGARGITARVALELARTSGCHLEIMGRAPEPDGAPASPDAPDEAGLRRALVARGGLRPAEIEAAVRTILAEREIHQNLEALRGHAASVRYHSGDVRDPDAVRDVVESVYAWHGRLDGVVHGAGIVEDRLIRDKTPESFARVYRTKVDGASALAQAVQPDIGFFVVFGSVAGVYGNRGQADYAAANDACDALAGVWRTRLRGRVLVADWGPWAGGGMVTPELAREYARRGVGLIEPDAGAAALLREIAHGDETQVVLTGVVR</sequence>
<dbReference type="SMART" id="SM00827">
    <property type="entry name" value="PKS_AT"/>
    <property type="match status" value="1"/>
</dbReference>
<feature type="region of interest" description="Disordered" evidence="4">
    <location>
        <begin position="1610"/>
        <end position="1643"/>
    </location>
</feature>
<feature type="compositionally biased region" description="Pro residues" evidence="4">
    <location>
        <begin position="1610"/>
        <end position="1631"/>
    </location>
</feature>
<dbReference type="PROSITE" id="PS52004">
    <property type="entry name" value="KS3_2"/>
    <property type="match status" value="1"/>
</dbReference>
<evidence type="ECO:0000256" key="4">
    <source>
        <dbReference type="SAM" id="MobiDB-lite"/>
    </source>
</evidence>
<dbReference type="RefSeq" id="WP_138648122.1">
    <property type="nucleotide sequence ID" value="NZ_VCKW01000168.1"/>
</dbReference>
<dbReference type="CDD" id="cd08953">
    <property type="entry name" value="KR_2_SDR_x"/>
    <property type="match status" value="1"/>
</dbReference>
<dbReference type="InterPro" id="IPR036291">
    <property type="entry name" value="NAD(P)-bd_dom_sf"/>
</dbReference>
<dbReference type="InterPro" id="IPR014030">
    <property type="entry name" value="Ketoacyl_synth_N"/>
</dbReference>
<dbReference type="SUPFAM" id="SSF55048">
    <property type="entry name" value="Probable ACP-binding domain of malonyl-CoA ACP transacylase"/>
    <property type="match status" value="1"/>
</dbReference>
<dbReference type="SUPFAM" id="SSF51735">
    <property type="entry name" value="NAD(P)-binding Rossmann-fold domains"/>
    <property type="match status" value="2"/>
</dbReference>
<dbReference type="Pfam" id="PF02801">
    <property type="entry name" value="Ketoacyl-synt_C"/>
    <property type="match status" value="1"/>
</dbReference>
<dbReference type="InterPro" id="IPR013785">
    <property type="entry name" value="Aldolase_TIM"/>
</dbReference>
<dbReference type="InterPro" id="IPR013968">
    <property type="entry name" value="PKS_KR"/>
</dbReference>
<dbReference type="PANTHER" id="PTHR43074">
    <property type="entry name" value="OMEGA-3 POLYUNSATURATED FATTY ACID SYNTHASE PFAB-RELATED"/>
    <property type="match status" value="1"/>
</dbReference>
<name>A0A5C4J6G3_9ACTN</name>
<evidence type="ECO:0000259" key="5">
    <source>
        <dbReference type="PROSITE" id="PS52004"/>
    </source>
</evidence>
<evidence type="ECO:0000256" key="3">
    <source>
        <dbReference type="ARBA" id="ARBA00022679"/>
    </source>
</evidence>
<dbReference type="InterPro" id="IPR014043">
    <property type="entry name" value="Acyl_transferase_dom"/>
</dbReference>
<comment type="caution">
    <text evidence="6">The sequence shown here is derived from an EMBL/GenBank/DDBJ whole genome shotgun (WGS) entry which is preliminary data.</text>
</comment>
<dbReference type="InterPro" id="IPR057326">
    <property type="entry name" value="KR_dom"/>
</dbReference>
<reference evidence="6 7" key="1">
    <citation type="submission" date="2019-05" db="EMBL/GenBank/DDBJ databases">
        <title>Draft genome sequence of Actinomadura sp. 14C53.</title>
        <authorList>
            <person name="Saricaoglu S."/>
            <person name="Isik K."/>
        </authorList>
    </citation>
    <scope>NUCLEOTIDE SEQUENCE [LARGE SCALE GENOMIC DNA]</scope>
    <source>
        <strain evidence="6 7">14C53</strain>
    </source>
</reference>
<dbReference type="InterPro" id="IPR036736">
    <property type="entry name" value="ACP-like_sf"/>
</dbReference>
<dbReference type="InterPro" id="IPR052568">
    <property type="entry name" value="PKS-FAS_Synthase"/>
</dbReference>
<feature type="region of interest" description="Disordered" evidence="4">
    <location>
        <begin position="1761"/>
        <end position="1780"/>
    </location>
</feature>